<proteinExistence type="predicted"/>
<name>A0ABQ7A305_9PSED</name>
<dbReference type="Proteomes" id="UP000748067">
    <property type="component" value="Unassembled WGS sequence"/>
</dbReference>
<evidence type="ECO:0008006" key="3">
    <source>
        <dbReference type="Google" id="ProtNLM"/>
    </source>
</evidence>
<reference evidence="1 2" key="1">
    <citation type="submission" date="2015-01" db="EMBL/GenBank/DDBJ databases">
        <title>Genome Sequence of Pseudomonas antarctica CMS 35.</title>
        <authorList>
            <person name="Voget S."/>
            <person name="Chow J."/>
            <person name="Daniel R."/>
            <person name="Streit W."/>
        </authorList>
    </citation>
    <scope>NUCLEOTIDE SEQUENCE [LARGE SCALE GENOMIC DNA]</scope>
    <source>
        <strain evidence="1 2">CMS 35</strain>
    </source>
</reference>
<accession>A0ABQ7A305</accession>
<sequence>MRRTGLTHAIHRRLRIHHYHGNRIAIDRNRAAITAVVATVLQWLEIEAGFSVEGLKGQLLAQHPIIYKRTGLPIGKVRQRDTFKCLPKQAFNPAELGWADCIRDNLPWSFCTYSTLQCWQRQHFIVLWPVPPCAVEYTLHQLVQLRHWLLGRQLVKGHGQQRMINLLRIG</sequence>
<keyword evidence="2" id="KW-1185">Reference proteome</keyword>
<dbReference type="EMBL" id="JXDI01000001">
    <property type="protein sequence ID" value="KAF2410981.1"/>
    <property type="molecule type" value="Genomic_DNA"/>
</dbReference>
<protein>
    <recommendedName>
        <fullName evidence="3">Transposase</fullName>
    </recommendedName>
</protein>
<gene>
    <name evidence="1" type="ORF">PSAN_34150</name>
</gene>
<comment type="caution">
    <text evidence="1">The sequence shown here is derived from an EMBL/GenBank/DDBJ whole genome shotgun (WGS) entry which is preliminary data.</text>
</comment>
<organism evidence="1 2">
    <name type="scientific">Pseudomonas antarctica</name>
    <dbReference type="NCBI Taxonomy" id="219572"/>
    <lineage>
        <taxon>Bacteria</taxon>
        <taxon>Pseudomonadati</taxon>
        <taxon>Pseudomonadota</taxon>
        <taxon>Gammaproteobacteria</taxon>
        <taxon>Pseudomonadales</taxon>
        <taxon>Pseudomonadaceae</taxon>
        <taxon>Pseudomonas</taxon>
    </lineage>
</organism>
<evidence type="ECO:0000313" key="2">
    <source>
        <dbReference type="Proteomes" id="UP000748067"/>
    </source>
</evidence>
<evidence type="ECO:0000313" key="1">
    <source>
        <dbReference type="EMBL" id="KAF2410981.1"/>
    </source>
</evidence>